<evidence type="ECO:0000313" key="1">
    <source>
        <dbReference type="EMBL" id="PQO38138.1"/>
    </source>
</evidence>
<dbReference type="RefSeq" id="WP_105353310.1">
    <property type="nucleotide sequence ID" value="NZ_PUIB01000011.1"/>
</dbReference>
<sequence>MRFVNDNVMHSVYGAAATIALLAVVAGCGSSRPDGLPETAIVEGVVKLNGAPLNEGVVRFVPEDTTCNPGVGMINPDGTFELSTYERLDGATVGKHKVVVHVEPHLDGSSPDPPVQTPRKYHDIATTPLEVEIKSGETNEVVLDIK</sequence>
<dbReference type="OrthoDB" id="287810at2"/>
<reference evidence="1 2" key="1">
    <citation type="submission" date="2018-02" db="EMBL/GenBank/DDBJ databases">
        <title>Comparative genomes isolates from brazilian mangrove.</title>
        <authorList>
            <person name="Araujo J.E."/>
            <person name="Taketani R.G."/>
            <person name="Silva M.C.P."/>
            <person name="Loureco M.V."/>
            <person name="Andreote F.D."/>
        </authorList>
    </citation>
    <scope>NUCLEOTIDE SEQUENCE [LARGE SCALE GENOMIC DNA]</scope>
    <source>
        <strain evidence="1 2">NAP PRIS-MGV</strain>
    </source>
</reference>
<dbReference type="EMBL" id="PUIB01000011">
    <property type="protein sequence ID" value="PQO38138.1"/>
    <property type="molecule type" value="Genomic_DNA"/>
</dbReference>
<protein>
    <recommendedName>
        <fullName evidence="3">Carboxypeptidase regulatory-like domain-containing protein</fullName>
    </recommendedName>
</protein>
<dbReference type="PROSITE" id="PS51257">
    <property type="entry name" value="PROKAR_LIPOPROTEIN"/>
    <property type="match status" value="1"/>
</dbReference>
<dbReference type="Proteomes" id="UP000239388">
    <property type="component" value="Unassembled WGS sequence"/>
</dbReference>
<proteinExistence type="predicted"/>
<dbReference type="AlphaFoldDB" id="A0A2S8G115"/>
<comment type="caution">
    <text evidence="1">The sequence shown here is derived from an EMBL/GenBank/DDBJ whole genome shotgun (WGS) entry which is preliminary data.</text>
</comment>
<organism evidence="1 2">
    <name type="scientific">Blastopirellula marina</name>
    <dbReference type="NCBI Taxonomy" id="124"/>
    <lineage>
        <taxon>Bacteria</taxon>
        <taxon>Pseudomonadati</taxon>
        <taxon>Planctomycetota</taxon>
        <taxon>Planctomycetia</taxon>
        <taxon>Pirellulales</taxon>
        <taxon>Pirellulaceae</taxon>
        <taxon>Blastopirellula</taxon>
    </lineage>
</organism>
<evidence type="ECO:0008006" key="3">
    <source>
        <dbReference type="Google" id="ProtNLM"/>
    </source>
</evidence>
<evidence type="ECO:0000313" key="2">
    <source>
        <dbReference type="Proteomes" id="UP000239388"/>
    </source>
</evidence>
<accession>A0A2S8G115</accession>
<name>A0A2S8G115_9BACT</name>
<gene>
    <name evidence="1" type="ORF">C5Y98_08650</name>
</gene>